<keyword evidence="5" id="KW-1185">Reference proteome</keyword>
<feature type="compositionally biased region" description="Acidic residues" evidence="1">
    <location>
        <begin position="205"/>
        <end position="236"/>
    </location>
</feature>
<evidence type="ECO:0000313" key="4">
    <source>
        <dbReference type="EMBL" id="KAL3307689.1"/>
    </source>
</evidence>
<evidence type="ECO:0000256" key="2">
    <source>
        <dbReference type="SAM" id="SignalP"/>
    </source>
</evidence>
<dbReference type="AlphaFoldDB" id="A0ABD2PKD4"/>
<dbReference type="Proteomes" id="UP001626550">
    <property type="component" value="Unassembled WGS sequence"/>
</dbReference>
<comment type="caution">
    <text evidence="4">The sequence shown here is derived from an EMBL/GenBank/DDBJ whole genome shotgun (WGS) entry which is preliminary data.</text>
</comment>
<reference evidence="4 5" key="1">
    <citation type="submission" date="2024-11" db="EMBL/GenBank/DDBJ databases">
        <title>Adaptive evolution of stress response genes in parasites aligns with host niche diversity.</title>
        <authorList>
            <person name="Hahn C."/>
            <person name="Resl P."/>
        </authorList>
    </citation>
    <scope>NUCLEOTIDE SEQUENCE [LARGE SCALE GENOMIC DNA]</scope>
    <source>
        <strain evidence="4">EGGRZ-B1_66</strain>
        <tissue evidence="4">Body</tissue>
    </source>
</reference>
<name>A0ABD2PKD4_9PLAT</name>
<organism evidence="4 5">
    <name type="scientific">Cichlidogyrus casuarinus</name>
    <dbReference type="NCBI Taxonomy" id="1844966"/>
    <lineage>
        <taxon>Eukaryota</taxon>
        <taxon>Metazoa</taxon>
        <taxon>Spiralia</taxon>
        <taxon>Lophotrochozoa</taxon>
        <taxon>Platyhelminthes</taxon>
        <taxon>Monogenea</taxon>
        <taxon>Monopisthocotylea</taxon>
        <taxon>Dactylogyridea</taxon>
        <taxon>Ancyrocephalidae</taxon>
        <taxon>Cichlidogyrus</taxon>
    </lineage>
</organism>
<dbReference type="SUPFAM" id="SSF57414">
    <property type="entry name" value="Hairpin loop containing domain-like"/>
    <property type="match status" value="1"/>
</dbReference>
<proteinExistence type="predicted"/>
<dbReference type="EMBL" id="JBJKFK010006724">
    <property type="protein sequence ID" value="KAL3307689.1"/>
    <property type="molecule type" value="Genomic_DNA"/>
</dbReference>
<feature type="domain" description="Apple" evidence="3">
    <location>
        <begin position="55"/>
        <end position="137"/>
    </location>
</feature>
<dbReference type="Pfam" id="PF00024">
    <property type="entry name" value="PAN_1"/>
    <property type="match status" value="1"/>
</dbReference>
<evidence type="ECO:0000313" key="5">
    <source>
        <dbReference type="Proteomes" id="UP001626550"/>
    </source>
</evidence>
<keyword evidence="2" id="KW-0732">Signal</keyword>
<evidence type="ECO:0000259" key="3">
    <source>
        <dbReference type="PROSITE" id="PS50948"/>
    </source>
</evidence>
<protein>
    <recommendedName>
        <fullName evidence="3">Apple domain-containing protein</fullName>
    </recommendedName>
</protein>
<feature type="compositionally biased region" description="Acidic residues" evidence="1">
    <location>
        <begin position="293"/>
        <end position="308"/>
    </location>
</feature>
<evidence type="ECO:0000256" key="1">
    <source>
        <dbReference type="SAM" id="MobiDB-lite"/>
    </source>
</evidence>
<dbReference type="InterPro" id="IPR003609">
    <property type="entry name" value="Pan_app"/>
</dbReference>
<sequence length="460" mass="49360">MQSRAKCSAAMLLRLLCFLVLFTCFSRGQILTEDASLDLPGLDECIPVPDEDHFCQPRTGHFNWLGSIEVKYNNSESQTMVGTVPSLKHCADACLQMQSCRAFVFFHQARYCTLYSQSFHRPFPGRNLIAWYFQIECCQPASGPVTVPSIYGDQSQLQPSSIAMLNFTPTLQADPYPILVMQRQFGQPETLTRIRRQAEATTAASDDETTEAEDEASEAADETTDAGDEASEADDGATDKATKAAGKTTEAAGKATKAAGKTTEAAGKATKAAGKTTEAAGKATKASGKTTEAQDEEDTTEDEEEEEGSTSVAGRGSTAMTTSGLEAGRRNPRSIAIRFNISGPVFSKGKIVAWQEAFGVAGSVESKQVKEKLCEGVGAAIEATGIELEDCQVKQLFEIATGQSKYLSATTISHGTNRKVNPDTGKLISEKEASALVVKELRKTIAVAQAEYYIGDRANS</sequence>
<gene>
    <name evidence="4" type="ORF">Ciccas_013792</name>
</gene>
<dbReference type="Gene3D" id="3.50.4.10">
    <property type="entry name" value="Hepatocyte Growth Factor"/>
    <property type="match status" value="1"/>
</dbReference>
<feature type="chain" id="PRO_5044868223" description="Apple domain-containing protein" evidence="2">
    <location>
        <begin position="29"/>
        <end position="460"/>
    </location>
</feature>
<dbReference type="PROSITE" id="PS50948">
    <property type="entry name" value="PAN"/>
    <property type="match status" value="1"/>
</dbReference>
<feature type="region of interest" description="Disordered" evidence="1">
    <location>
        <begin position="197"/>
        <end position="329"/>
    </location>
</feature>
<feature type="signal peptide" evidence="2">
    <location>
        <begin position="1"/>
        <end position="28"/>
    </location>
</feature>
<accession>A0ABD2PKD4</accession>
<feature type="compositionally biased region" description="Low complexity" evidence="1">
    <location>
        <begin position="243"/>
        <end position="291"/>
    </location>
</feature>